<protein>
    <recommendedName>
        <fullName evidence="2">Reverse transcriptase domain-containing protein</fullName>
    </recommendedName>
</protein>
<evidence type="ECO:0008006" key="2">
    <source>
        <dbReference type="Google" id="ProtNLM"/>
    </source>
</evidence>
<reference evidence="1" key="1">
    <citation type="submission" date="2004-10" db="EMBL/GenBank/DDBJ databases">
        <authorList>
            <person name="Town C.D."/>
        </authorList>
    </citation>
    <scope>NUCLEOTIDE SEQUENCE</scope>
</reference>
<reference evidence="1" key="2">
    <citation type="submission" date="2007-03" db="EMBL/GenBank/DDBJ databases">
        <authorList>
            <consortium name="The International Medicago Genome Annotation Group"/>
        </authorList>
    </citation>
    <scope>NUCLEOTIDE SEQUENCE</scope>
</reference>
<dbReference type="AlphaFoldDB" id="Q2HSP0"/>
<sequence>MDLFISLGHRQCIEGKLQALKSKNKEFCNSHEADNKNERSEVQTVHFSASPYRARMVPFSAVRQNAWSGAKTHGTVLFSLEQYVKILAKLLANKLHLVIGSVISETQSIFVKDSQILDGILIVSEVVDDARKSKKEFLLFKVNFEKSYDFVDWGYLDVVMGLVSFRALWRKWIRECAWG</sequence>
<organism evidence="1">
    <name type="scientific">Medicago truncatula</name>
    <name type="common">Barrel medic</name>
    <name type="synonym">Medicago tribuloides</name>
    <dbReference type="NCBI Taxonomy" id="3880"/>
    <lineage>
        <taxon>Eukaryota</taxon>
        <taxon>Viridiplantae</taxon>
        <taxon>Streptophyta</taxon>
        <taxon>Embryophyta</taxon>
        <taxon>Tracheophyta</taxon>
        <taxon>Spermatophyta</taxon>
        <taxon>Magnoliopsida</taxon>
        <taxon>eudicotyledons</taxon>
        <taxon>Gunneridae</taxon>
        <taxon>Pentapetalae</taxon>
        <taxon>rosids</taxon>
        <taxon>fabids</taxon>
        <taxon>Fabales</taxon>
        <taxon>Fabaceae</taxon>
        <taxon>Papilionoideae</taxon>
        <taxon>50 kb inversion clade</taxon>
        <taxon>NPAAA clade</taxon>
        <taxon>Hologalegina</taxon>
        <taxon>IRL clade</taxon>
        <taxon>Trifolieae</taxon>
        <taxon>Medicago</taxon>
    </lineage>
</organism>
<proteinExistence type="predicted"/>
<accession>Q2HSP0</accession>
<gene>
    <name evidence="1" type="ORF">MtrDRAFT_AC151520g38v2</name>
</gene>
<dbReference type="EMBL" id="AC151520">
    <property type="protein sequence ID" value="ABD32443.2"/>
    <property type="molecule type" value="Genomic_DNA"/>
</dbReference>
<evidence type="ECO:0000313" key="1">
    <source>
        <dbReference type="EMBL" id="ABD32443.2"/>
    </source>
</evidence>
<name>Q2HSP0_MEDTR</name>